<feature type="transmembrane region" description="Helical" evidence="1">
    <location>
        <begin position="400"/>
        <end position="424"/>
    </location>
</feature>
<gene>
    <name evidence="2" type="ORF">EDS130_LOCUS22096</name>
</gene>
<evidence type="ECO:0000313" key="2">
    <source>
        <dbReference type="EMBL" id="CAF1141112.1"/>
    </source>
</evidence>
<feature type="transmembrane region" description="Helical" evidence="1">
    <location>
        <begin position="603"/>
        <end position="623"/>
    </location>
</feature>
<keyword evidence="1" id="KW-0812">Transmembrane</keyword>
<name>A0A814S435_ADIRI</name>
<dbReference type="EMBL" id="CAJNOJ010000114">
    <property type="protein sequence ID" value="CAF1141112.1"/>
    <property type="molecule type" value="Genomic_DNA"/>
</dbReference>
<dbReference type="AlphaFoldDB" id="A0A814S435"/>
<dbReference type="Gene3D" id="1.20.1070.10">
    <property type="entry name" value="Rhodopsin 7-helix transmembrane proteins"/>
    <property type="match status" value="1"/>
</dbReference>
<feature type="transmembrane region" description="Helical" evidence="1">
    <location>
        <begin position="101"/>
        <end position="120"/>
    </location>
</feature>
<evidence type="ECO:0008006" key="4">
    <source>
        <dbReference type="Google" id="ProtNLM"/>
    </source>
</evidence>
<keyword evidence="1" id="KW-0472">Membrane</keyword>
<feature type="transmembrane region" description="Helical" evidence="1">
    <location>
        <begin position="361"/>
        <end position="388"/>
    </location>
</feature>
<dbReference type="SUPFAM" id="SSF81321">
    <property type="entry name" value="Family A G protein-coupled receptor-like"/>
    <property type="match status" value="1"/>
</dbReference>
<proteinExistence type="predicted"/>
<evidence type="ECO:0000256" key="1">
    <source>
        <dbReference type="SAM" id="Phobius"/>
    </source>
</evidence>
<comment type="caution">
    <text evidence="2">The sequence shown here is derived from an EMBL/GenBank/DDBJ whole genome shotgun (WGS) entry which is preliminary data.</text>
</comment>
<feature type="transmembrane region" description="Helical" evidence="1">
    <location>
        <begin position="635"/>
        <end position="656"/>
    </location>
</feature>
<keyword evidence="1" id="KW-1133">Transmembrane helix</keyword>
<accession>A0A814S435</accession>
<evidence type="ECO:0000313" key="3">
    <source>
        <dbReference type="Proteomes" id="UP000663852"/>
    </source>
</evidence>
<sequence length="678" mass="77721">MDPTTAYSDRNHFNVTFELLIDTRYILVVTTANPGVIGPFSITLFGSSTVQLERIHIERFIESKYTSALSKAHAKYYAFSCDFVPEYYYEAIQINVNKSDFYTVFGSVANINIGLVIFIYKGDFYAQIPRGNLIVQHDICTQLDLGHTTTKLLANIRYILVITTCSPFETVDFSIKALGRNNVSLRHIDPSLGIHSNYSSELTTKSQMYDKNCIRSYYYYESLRLTIPIDGYYAFSTGKSSDINIDLYKNHFDPLNPRQNLVPIVRHGCSNGDRDGRYTVHLEFDTIYILLVTTSRSMRMTSFLIDVYGLSNITLQYFVDNSTYCYVGGACNIQVKSIGLTLDDILRLEVNRNMMIGDQPLLIKISTAFATIMFITGIMNSLCSILTFQNGKSRTVGCGLYLLASSVTSLFTITLFMLKVWFVVVTNMNTSVHSSILKGGCKSIESILKLFFYWDAWLNACVTVERAASVYKGVNFDKEKSKRFARWIIFILPIVIMGTLVHEPLYRQVFSHETNETKRIDETRNAFEEIVIDRRFWCLTSYSHSIQNYNTVILFIHLLGPFLANLSSALFIIIRSARRRLETQKRQKYGEYLREQWNEHKQLVISPIVLLFLSAPRLIISLLSGCTNVSDQAWLYLSAYFISFIPSILVFVVFVLPSSSYRKIFKESFLQICKRQRS</sequence>
<reference evidence="2" key="1">
    <citation type="submission" date="2021-02" db="EMBL/GenBank/DDBJ databases">
        <authorList>
            <person name="Nowell W R."/>
        </authorList>
    </citation>
    <scope>NUCLEOTIDE SEQUENCE</scope>
</reference>
<feature type="transmembrane region" description="Helical" evidence="1">
    <location>
        <begin position="552"/>
        <end position="574"/>
    </location>
</feature>
<protein>
    <recommendedName>
        <fullName evidence="4">G protein-coupled receptor</fullName>
    </recommendedName>
</protein>
<organism evidence="2 3">
    <name type="scientific">Adineta ricciae</name>
    <name type="common">Rotifer</name>
    <dbReference type="NCBI Taxonomy" id="249248"/>
    <lineage>
        <taxon>Eukaryota</taxon>
        <taxon>Metazoa</taxon>
        <taxon>Spiralia</taxon>
        <taxon>Gnathifera</taxon>
        <taxon>Rotifera</taxon>
        <taxon>Eurotatoria</taxon>
        <taxon>Bdelloidea</taxon>
        <taxon>Adinetida</taxon>
        <taxon>Adinetidae</taxon>
        <taxon>Adineta</taxon>
    </lineage>
</organism>
<feature type="transmembrane region" description="Helical" evidence="1">
    <location>
        <begin position="484"/>
        <end position="502"/>
    </location>
</feature>
<dbReference type="Proteomes" id="UP000663852">
    <property type="component" value="Unassembled WGS sequence"/>
</dbReference>